<dbReference type="PANTHER" id="PTHR21343">
    <property type="entry name" value="DETHIOBIOTIN SYNTHETASE"/>
    <property type="match status" value="1"/>
</dbReference>
<evidence type="ECO:0000256" key="1">
    <source>
        <dbReference type="ARBA" id="ARBA00004953"/>
    </source>
</evidence>
<accession>A0A7W8DYV2</accession>
<evidence type="ECO:0000313" key="11">
    <source>
        <dbReference type="Proteomes" id="UP000542353"/>
    </source>
</evidence>
<keyword evidence="4 7" id="KW-0169">Cobalamin biosynthesis</keyword>
<dbReference type="AlphaFoldDB" id="A0A7W8DYV2"/>
<comment type="function">
    <text evidence="6 7">Catalyzes amidations at positions B, D, E, and G on adenosylcobyrinic A,C-diamide. NH(2) groups are provided by glutamine, and one molecule of ATP is hydrogenolyzed for each amidation.</text>
</comment>
<dbReference type="Gene3D" id="3.40.50.880">
    <property type="match status" value="1"/>
</dbReference>
<dbReference type="NCBIfam" id="NF001989">
    <property type="entry name" value="PRK00784.1"/>
    <property type="match status" value="1"/>
</dbReference>
<dbReference type="NCBIfam" id="TIGR00313">
    <property type="entry name" value="cobQ"/>
    <property type="match status" value="1"/>
</dbReference>
<dbReference type="GO" id="GO:0015420">
    <property type="term" value="F:ABC-type vitamin B12 transporter activity"/>
    <property type="evidence" value="ECO:0007669"/>
    <property type="project" value="UniProtKB-UniRule"/>
</dbReference>
<evidence type="ECO:0000256" key="3">
    <source>
        <dbReference type="ARBA" id="ARBA00019833"/>
    </source>
</evidence>
<keyword evidence="11" id="KW-1185">Reference proteome</keyword>
<dbReference type="UniPathway" id="UPA00148"/>
<proteinExistence type="inferred from homology"/>
<evidence type="ECO:0000256" key="4">
    <source>
        <dbReference type="ARBA" id="ARBA00022573"/>
    </source>
</evidence>
<dbReference type="InterPro" id="IPR011698">
    <property type="entry name" value="GATase_3"/>
</dbReference>
<name>A0A7W8DYV2_9BRAD</name>
<dbReference type="InterPro" id="IPR027417">
    <property type="entry name" value="P-loop_NTPase"/>
</dbReference>
<dbReference type="InterPro" id="IPR033949">
    <property type="entry name" value="CobQ_GATase1"/>
</dbReference>
<dbReference type="GO" id="GO:0009236">
    <property type="term" value="P:cobalamin biosynthetic process"/>
    <property type="evidence" value="ECO:0007669"/>
    <property type="project" value="UniProtKB-UniRule"/>
</dbReference>
<evidence type="ECO:0000256" key="6">
    <source>
        <dbReference type="ARBA" id="ARBA00025166"/>
    </source>
</evidence>
<dbReference type="CDD" id="cd05389">
    <property type="entry name" value="CobQ_N"/>
    <property type="match status" value="1"/>
</dbReference>
<comment type="similarity">
    <text evidence="2 7">Belongs to the CobB/CobQ family. CobQ subfamily.</text>
</comment>
<dbReference type="PROSITE" id="PS51274">
    <property type="entry name" value="GATASE_COBBQ"/>
    <property type="match status" value="1"/>
</dbReference>
<comment type="caution">
    <text evidence="10">The sequence shown here is derived from an EMBL/GenBank/DDBJ whole genome shotgun (WGS) entry which is preliminary data.</text>
</comment>
<dbReference type="Gene3D" id="3.40.50.300">
    <property type="entry name" value="P-loop containing nucleotide triphosphate hydrolases"/>
    <property type="match status" value="1"/>
</dbReference>
<gene>
    <name evidence="7" type="primary">cobQ</name>
    <name evidence="10" type="ORF">HNR60_002082</name>
</gene>
<dbReference type="PANTHER" id="PTHR21343:SF1">
    <property type="entry name" value="COBYRIC ACID SYNTHASE"/>
    <property type="match status" value="1"/>
</dbReference>
<feature type="active site" evidence="7">
    <location>
        <position position="432"/>
    </location>
</feature>
<sequence length="495" mass="51678">MTTTTPALMIQATGSNAGKSTLVAGLARALVRRGLKVAPFKSQNMSNNAAVAVDGGEIGRAQAVQARAARLPPSVHMNPVLLKPQTDTGAQIIVQGQRWGVLGARNYLDKKAALLPFVLDSFAKLARDADIVLVEGAGSPAEINLRKGDIANMGFAEAANVPVLLAGDIDRGGVIASLAGTHLVLQPDERARIQGFIINKFRGDPRLFDQGLVAITKLTGWPSLGVVPWLPQAALLPAEDAVDLNRAHQSTATRIIAVPVLARIANFDDLDPLGQEPGVKLIFVPPGQPIPGNADVVILPGSKSTLGDLAFLRAQGWDIDIAAHLRRGGHVLGLCGGYQMLGKMIDDPDGVDGPAGTVPGLGLLDISTTMTGDKSTTLVSGVHCDSGAAIQGYEIHLGRSDGADCARPFLTIDGRSDGAASRDGRVQGTYVHGLFGGDAFRKAWLARLGIASTLAYESQIETALDALADHLETHLDIDAILAIARSRHSSNASAA</sequence>
<dbReference type="SUPFAM" id="SSF52540">
    <property type="entry name" value="P-loop containing nucleoside triphosphate hydrolases"/>
    <property type="match status" value="1"/>
</dbReference>
<reference evidence="10 11" key="1">
    <citation type="submission" date="2020-08" db="EMBL/GenBank/DDBJ databases">
        <title>Genomic Encyclopedia of Type Strains, Phase IV (KMG-IV): sequencing the most valuable type-strain genomes for metagenomic binning, comparative biology and taxonomic classification.</title>
        <authorList>
            <person name="Goeker M."/>
        </authorList>
    </citation>
    <scope>NUCLEOTIDE SEQUENCE [LARGE SCALE GENOMIC DNA]</scope>
    <source>
        <strain evidence="10 11">DSM 12706</strain>
    </source>
</reference>
<evidence type="ECO:0000313" key="10">
    <source>
        <dbReference type="EMBL" id="MBB5047328.1"/>
    </source>
</evidence>
<feature type="active site" description="Nucleophile" evidence="7">
    <location>
        <position position="335"/>
    </location>
</feature>
<evidence type="ECO:0000256" key="2">
    <source>
        <dbReference type="ARBA" id="ARBA00006205"/>
    </source>
</evidence>
<keyword evidence="5 7" id="KW-0315">Glutamine amidotransferase</keyword>
<dbReference type="Proteomes" id="UP000542353">
    <property type="component" value="Unassembled WGS sequence"/>
</dbReference>
<keyword evidence="10" id="KW-0436">Ligase</keyword>
<protein>
    <recommendedName>
        <fullName evidence="3 7">Cobyric acid synthase</fullName>
    </recommendedName>
</protein>
<dbReference type="InterPro" id="IPR004459">
    <property type="entry name" value="CobQ_synth"/>
</dbReference>
<dbReference type="GO" id="GO:0016874">
    <property type="term" value="F:ligase activity"/>
    <property type="evidence" value="ECO:0007669"/>
    <property type="project" value="UniProtKB-KW"/>
</dbReference>
<comment type="pathway">
    <text evidence="1 7">Cofactor biosynthesis; adenosylcobalamin biosynthesis.</text>
</comment>
<dbReference type="CDD" id="cd01750">
    <property type="entry name" value="GATase1_CobQ"/>
    <property type="match status" value="1"/>
</dbReference>
<dbReference type="Pfam" id="PF01656">
    <property type="entry name" value="CbiA"/>
    <property type="match status" value="1"/>
</dbReference>
<dbReference type="Pfam" id="PF07685">
    <property type="entry name" value="GATase_3"/>
    <property type="match status" value="1"/>
</dbReference>
<dbReference type="InterPro" id="IPR029062">
    <property type="entry name" value="Class_I_gatase-like"/>
</dbReference>
<dbReference type="SUPFAM" id="SSF52317">
    <property type="entry name" value="Class I glutamine amidotransferase-like"/>
    <property type="match status" value="1"/>
</dbReference>
<dbReference type="InterPro" id="IPR047045">
    <property type="entry name" value="CobQ_N"/>
</dbReference>
<feature type="domain" description="CobQ/CobB/MinD/ParA nucleotide binding" evidence="8">
    <location>
        <begin position="8"/>
        <end position="239"/>
    </location>
</feature>
<evidence type="ECO:0000259" key="8">
    <source>
        <dbReference type="Pfam" id="PF01656"/>
    </source>
</evidence>
<dbReference type="InterPro" id="IPR002586">
    <property type="entry name" value="CobQ/CobB/MinD/ParA_Nub-bd_dom"/>
</dbReference>
<feature type="domain" description="CobB/CobQ-like glutamine amidotransferase" evidence="9">
    <location>
        <begin position="256"/>
        <end position="439"/>
    </location>
</feature>
<dbReference type="HAMAP" id="MF_00028">
    <property type="entry name" value="CobQ"/>
    <property type="match status" value="1"/>
</dbReference>
<evidence type="ECO:0000259" key="9">
    <source>
        <dbReference type="Pfam" id="PF07685"/>
    </source>
</evidence>
<evidence type="ECO:0000256" key="7">
    <source>
        <dbReference type="HAMAP-Rule" id="MF_00028"/>
    </source>
</evidence>
<organism evidence="10 11">
    <name type="scientific">Rhodopseudomonas rhenobacensis</name>
    <dbReference type="NCBI Taxonomy" id="87461"/>
    <lineage>
        <taxon>Bacteria</taxon>
        <taxon>Pseudomonadati</taxon>
        <taxon>Pseudomonadota</taxon>
        <taxon>Alphaproteobacteria</taxon>
        <taxon>Hyphomicrobiales</taxon>
        <taxon>Nitrobacteraceae</taxon>
        <taxon>Rhodopseudomonas</taxon>
    </lineage>
</organism>
<dbReference type="EMBL" id="JACHIH010000010">
    <property type="protein sequence ID" value="MBB5047328.1"/>
    <property type="molecule type" value="Genomic_DNA"/>
</dbReference>
<evidence type="ECO:0000256" key="5">
    <source>
        <dbReference type="ARBA" id="ARBA00022962"/>
    </source>
</evidence>